<dbReference type="InterPro" id="IPR051542">
    <property type="entry name" value="Hydrogenase_cytochrome"/>
</dbReference>
<proteinExistence type="predicted"/>
<evidence type="ECO:0000256" key="3">
    <source>
        <dbReference type="ARBA" id="ARBA00022692"/>
    </source>
</evidence>
<evidence type="ECO:0000256" key="2">
    <source>
        <dbReference type="ARBA" id="ARBA00022475"/>
    </source>
</evidence>
<dbReference type="Proteomes" id="UP000186098">
    <property type="component" value="Unassembled WGS sequence"/>
</dbReference>
<evidence type="ECO:0000256" key="1">
    <source>
        <dbReference type="ARBA" id="ARBA00004651"/>
    </source>
</evidence>
<keyword evidence="5 6" id="KW-0472">Membrane</keyword>
<evidence type="ECO:0000256" key="4">
    <source>
        <dbReference type="ARBA" id="ARBA00022989"/>
    </source>
</evidence>
<dbReference type="RefSeq" id="WP_076363355.1">
    <property type="nucleotide sequence ID" value="NZ_FTOM01000001.1"/>
</dbReference>
<dbReference type="GO" id="GO:0022904">
    <property type="term" value="P:respiratory electron transport chain"/>
    <property type="evidence" value="ECO:0007669"/>
    <property type="project" value="InterPro"/>
</dbReference>
<keyword evidence="9" id="KW-1185">Reference proteome</keyword>
<dbReference type="PANTHER" id="PTHR30485:SF2">
    <property type="entry name" value="BLL0597 PROTEIN"/>
    <property type="match status" value="1"/>
</dbReference>
<dbReference type="InterPro" id="IPR011577">
    <property type="entry name" value="Cyt_b561_bac/Ni-Hgenase"/>
</dbReference>
<feature type="transmembrane region" description="Helical" evidence="6">
    <location>
        <begin position="57"/>
        <end position="77"/>
    </location>
</feature>
<evidence type="ECO:0000313" key="8">
    <source>
        <dbReference type="EMBL" id="SIS55733.1"/>
    </source>
</evidence>
<gene>
    <name evidence="8" type="ORF">SAMN05421795_101553</name>
</gene>
<dbReference type="GO" id="GO:0009055">
    <property type="term" value="F:electron transfer activity"/>
    <property type="evidence" value="ECO:0007669"/>
    <property type="project" value="InterPro"/>
</dbReference>
<dbReference type="SUPFAM" id="SSF81342">
    <property type="entry name" value="Transmembrane di-heme cytochromes"/>
    <property type="match status" value="1"/>
</dbReference>
<dbReference type="Gene3D" id="1.20.950.20">
    <property type="entry name" value="Transmembrane di-heme cytochromes, Chain C"/>
    <property type="match status" value="1"/>
</dbReference>
<dbReference type="GO" id="GO:0020037">
    <property type="term" value="F:heme binding"/>
    <property type="evidence" value="ECO:0007669"/>
    <property type="project" value="TreeGrafter"/>
</dbReference>
<evidence type="ECO:0000256" key="5">
    <source>
        <dbReference type="ARBA" id="ARBA00023136"/>
    </source>
</evidence>
<keyword evidence="4 6" id="KW-1133">Transmembrane helix</keyword>
<accession>A0A1N7K2C6</accession>
<comment type="subcellular location">
    <subcellularLocation>
        <location evidence="1">Cell membrane</location>
        <topology evidence="1">Multi-pass membrane protein</topology>
    </subcellularLocation>
</comment>
<feature type="transmembrane region" description="Helical" evidence="6">
    <location>
        <begin position="167"/>
        <end position="186"/>
    </location>
</feature>
<dbReference type="OrthoDB" id="196472at2"/>
<dbReference type="STRING" id="407234.SAMN05421795_101553"/>
<sequence>MSVTDTKAAADAAADPSLELETVKLWDPLLRIFHWALAACVLGAWGLGHFGPSEMNLHFLLGYITLGLLAFRLVWGFVGPEHARFSSFLYGPGAFLRYALHMFSRKPSYWRGHNPMGGTFVFVLLAVLTVQIICGMLADPEDYLNVGPLAKYVSMETSRAALGLHDLLGNILAGLIVLHVAVVVFYRRWKNEDLIRPMLTGRKTVRKG</sequence>
<dbReference type="Pfam" id="PF01292">
    <property type="entry name" value="Ni_hydr_CYTB"/>
    <property type="match status" value="1"/>
</dbReference>
<keyword evidence="2" id="KW-1003">Cell membrane</keyword>
<organism evidence="8 9">
    <name type="scientific">Phaeovulum vinaykumarii</name>
    <dbReference type="NCBI Taxonomy" id="407234"/>
    <lineage>
        <taxon>Bacteria</taxon>
        <taxon>Pseudomonadati</taxon>
        <taxon>Pseudomonadota</taxon>
        <taxon>Alphaproteobacteria</taxon>
        <taxon>Rhodobacterales</taxon>
        <taxon>Paracoccaceae</taxon>
        <taxon>Phaeovulum</taxon>
    </lineage>
</organism>
<feature type="transmembrane region" description="Helical" evidence="6">
    <location>
        <begin position="83"/>
        <end position="100"/>
    </location>
</feature>
<dbReference type="GO" id="GO:0005886">
    <property type="term" value="C:plasma membrane"/>
    <property type="evidence" value="ECO:0007669"/>
    <property type="project" value="UniProtKB-SubCell"/>
</dbReference>
<feature type="domain" description="Cytochrome b561 bacterial/Ni-hydrogenase" evidence="7">
    <location>
        <begin position="26"/>
        <end position="201"/>
    </location>
</feature>
<dbReference type="InterPro" id="IPR016174">
    <property type="entry name" value="Di-haem_cyt_TM"/>
</dbReference>
<evidence type="ECO:0000313" key="9">
    <source>
        <dbReference type="Proteomes" id="UP000186098"/>
    </source>
</evidence>
<dbReference type="EMBL" id="FTOM01000001">
    <property type="protein sequence ID" value="SIS55733.1"/>
    <property type="molecule type" value="Genomic_DNA"/>
</dbReference>
<dbReference type="AlphaFoldDB" id="A0A1N7K2C6"/>
<keyword evidence="3 6" id="KW-0812">Transmembrane</keyword>
<feature type="transmembrane region" description="Helical" evidence="6">
    <location>
        <begin position="120"/>
        <end position="138"/>
    </location>
</feature>
<feature type="transmembrane region" description="Helical" evidence="6">
    <location>
        <begin position="32"/>
        <end position="50"/>
    </location>
</feature>
<evidence type="ECO:0000259" key="7">
    <source>
        <dbReference type="Pfam" id="PF01292"/>
    </source>
</evidence>
<reference evidence="9" key="1">
    <citation type="submission" date="2017-01" db="EMBL/GenBank/DDBJ databases">
        <authorList>
            <person name="Varghese N."/>
            <person name="Submissions S."/>
        </authorList>
    </citation>
    <scope>NUCLEOTIDE SEQUENCE [LARGE SCALE GENOMIC DNA]</scope>
    <source>
        <strain evidence="9">DSM 18714</strain>
    </source>
</reference>
<name>A0A1N7K2C6_9RHOB</name>
<protein>
    <submittedName>
        <fullName evidence="8">Cytochrome b</fullName>
    </submittedName>
</protein>
<evidence type="ECO:0000256" key="6">
    <source>
        <dbReference type="SAM" id="Phobius"/>
    </source>
</evidence>
<dbReference type="PANTHER" id="PTHR30485">
    <property type="entry name" value="NI/FE-HYDROGENASE 1 B-TYPE CYTOCHROME SUBUNIT"/>
    <property type="match status" value="1"/>
</dbReference>